<dbReference type="GO" id="GO:0005576">
    <property type="term" value="C:extracellular region"/>
    <property type="evidence" value="ECO:0007669"/>
    <property type="project" value="InterPro"/>
</dbReference>
<evidence type="ECO:0000313" key="3">
    <source>
        <dbReference type="Proteomes" id="UP000324222"/>
    </source>
</evidence>
<dbReference type="SUPFAM" id="SSF57625">
    <property type="entry name" value="Invertebrate chitin-binding proteins"/>
    <property type="match status" value="1"/>
</dbReference>
<evidence type="ECO:0000259" key="1">
    <source>
        <dbReference type="PROSITE" id="PS50940"/>
    </source>
</evidence>
<sequence length="173" mass="19474">MSGGGKMKAQDNVILMTAKDQLAAVDRWGGGKDENVGQCYFYDSEGSTGCGGPMGHYWVCISELGILELCGPGTVWDQDLHLCNWEGDVDLSHCHQWICSVDNTYYPHPDCDKSYEKMSEPFEMQNGQMCHAKMRVYTDTIKHLLFSNTSHNKLNMEGKRQNTNPTARITNRV</sequence>
<comment type="caution">
    <text evidence="2">The sequence shown here is derived from an EMBL/GenBank/DDBJ whole genome shotgun (WGS) entry which is preliminary data.</text>
</comment>
<dbReference type="GO" id="GO:0008061">
    <property type="term" value="F:chitin binding"/>
    <property type="evidence" value="ECO:0007669"/>
    <property type="project" value="InterPro"/>
</dbReference>
<dbReference type="InterPro" id="IPR002557">
    <property type="entry name" value="Chitin-bd_dom"/>
</dbReference>
<dbReference type="InterPro" id="IPR036508">
    <property type="entry name" value="Chitin-bd_dom_sf"/>
</dbReference>
<keyword evidence="3" id="KW-1185">Reference proteome</keyword>
<organism evidence="2 3">
    <name type="scientific">Portunus trituberculatus</name>
    <name type="common">Swimming crab</name>
    <name type="synonym">Neptunus trituberculatus</name>
    <dbReference type="NCBI Taxonomy" id="210409"/>
    <lineage>
        <taxon>Eukaryota</taxon>
        <taxon>Metazoa</taxon>
        <taxon>Ecdysozoa</taxon>
        <taxon>Arthropoda</taxon>
        <taxon>Crustacea</taxon>
        <taxon>Multicrustacea</taxon>
        <taxon>Malacostraca</taxon>
        <taxon>Eumalacostraca</taxon>
        <taxon>Eucarida</taxon>
        <taxon>Decapoda</taxon>
        <taxon>Pleocyemata</taxon>
        <taxon>Brachyura</taxon>
        <taxon>Eubrachyura</taxon>
        <taxon>Portunoidea</taxon>
        <taxon>Portunidae</taxon>
        <taxon>Portuninae</taxon>
        <taxon>Portunus</taxon>
    </lineage>
</organism>
<accession>A0A5B7GDW6</accession>
<name>A0A5B7GDW6_PORTR</name>
<dbReference type="Proteomes" id="UP000324222">
    <property type="component" value="Unassembled WGS sequence"/>
</dbReference>
<proteinExistence type="predicted"/>
<dbReference type="OrthoDB" id="73875at2759"/>
<reference evidence="2 3" key="1">
    <citation type="submission" date="2019-05" db="EMBL/GenBank/DDBJ databases">
        <title>Another draft genome of Portunus trituberculatus and its Hox gene families provides insights of decapod evolution.</title>
        <authorList>
            <person name="Jeong J.-H."/>
            <person name="Song I."/>
            <person name="Kim S."/>
            <person name="Choi T."/>
            <person name="Kim D."/>
            <person name="Ryu S."/>
            <person name="Kim W."/>
        </authorList>
    </citation>
    <scope>NUCLEOTIDE SEQUENCE [LARGE SCALE GENOMIC DNA]</scope>
    <source>
        <tissue evidence="2">Muscle</tissue>
    </source>
</reference>
<dbReference type="Gene3D" id="2.170.140.10">
    <property type="entry name" value="Chitin binding domain"/>
    <property type="match status" value="1"/>
</dbReference>
<protein>
    <recommendedName>
        <fullName evidence="1">Chitin-binding type-2 domain-containing protein</fullName>
    </recommendedName>
</protein>
<evidence type="ECO:0000313" key="2">
    <source>
        <dbReference type="EMBL" id="MPC55368.1"/>
    </source>
</evidence>
<dbReference type="AlphaFoldDB" id="A0A5B7GDW6"/>
<feature type="domain" description="Chitin-binding type-2" evidence="1">
    <location>
        <begin position="36"/>
        <end position="96"/>
    </location>
</feature>
<dbReference type="PROSITE" id="PS50940">
    <property type="entry name" value="CHIT_BIND_II"/>
    <property type="match status" value="1"/>
</dbReference>
<dbReference type="EMBL" id="VSRR010013112">
    <property type="protein sequence ID" value="MPC55368.1"/>
    <property type="molecule type" value="Genomic_DNA"/>
</dbReference>
<gene>
    <name evidence="2" type="ORF">E2C01_049301</name>
</gene>